<proteinExistence type="predicted"/>
<dbReference type="SUPFAM" id="SSF58104">
    <property type="entry name" value="Methyl-accepting chemotaxis protein (MCP) signaling domain"/>
    <property type="match status" value="1"/>
</dbReference>
<dbReference type="Proteomes" id="UP001300692">
    <property type="component" value="Unassembled WGS sequence"/>
</dbReference>
<keyword evidence="4" id="KW-1185">Reference proteome</keyword>
<evidence type="ECO:0000256" key="1">
    <source>
        <dbReference type="PROSITE-ProRule" id="PRU00284"/>
    </source>
</evidence>
<accession>A0ABT3CX14</accession>
<protein>
    <submittedName>
        <fullName evidence="3">Methyl-accepting chemotaxis protein</fullName>
    </submittedName>
</protein>
<gene>
    <name evidence="3" type="ORF">N7U62_15935</name>
</gene>
<dbReference type="Pfam" id="PF00015">
    <property type="entry name" value="MCPsignal"/>
    <property type="match status" value="1"/>
</dbReference>
<sequence>MTIKSKLNTVISSMSDFSKQTNMVAINASIHAGRLSPREGAPFQVLAREIQEMSSRSMDKLAELDQLMKEVGEMSRLINYTGRQRMLLMKLVNGKLMNDEEQMKAAISAFEEGLDFIKSSGINDDECSHILDLIDKRRASMINDLKIGLQSALHEQANEVIELINSLLGRYEEFAGQ</sequence>
<dbReference type="EMBL" id="JAOYOD010000001">
    <property type="protein sequence ID" value="MCV9388172.1"/>
    <property type="molecule type" value="Genomic_DNA"/>
</dbReference>
<dbReference type="PROSITE" id="PS50111">
    <property type="entry name" value="CHEMOTAXIS_TRANSDUC_2"/>
    <property type="match status" value="1"/>
</dbReference>
<evidence type="ECO:0000313" key="3">
    <source>
        <dbReference type="EMBL" id="MCV9388172.1"/>
    </source>
</evidence>
<comment type="caution">
    <text evidence="3">The sequence shown here is derived from an EMBL/GenBank/DDBJ whole genome shotgun (WGS) entry which is preliminary data.</text>
</comment>
<evidence type="ECO:0000259" key="2">
    <source>
        <dbReference type="PROSITE" id="PS50111"/>
    </source>
</evidence>
<evidence type="ECO:0000313" key="4">
    <source>
        <dbReference type="Proteomes" id="UP001300692"/>
    </source>
</evidence>
<dbReference type="InterPro" id="IPR004089">
    <property type="entry name" value="MCPsignal_dom"/>
</dbReference>
<name>A0ABT3CX14_9BACT</name>
<feature type="domain" description="Methyl-accepting transducer" evidence="2">
    <location>
        <begin position="1"/>
        <end position="76"/>
    </location>
</feature>
<organism evidence="3 4">
    <name type="scientific">Reichenbachiella ulvae</name>
    <dbReference type="NCBI Taxonomy" id="2980104"/>
    <lineage>
        <taxon>Bacteria</taxon>
        <taxon>Pseudomonadati</taxon>
        <taxon>Bacteroidota</taxon>
        <taxon>Cytophagia</taxon>
        <taxon>Cytophagales</taxon>
        <taxon>Reichenbachiellaceae</taxon>
        <taxon>Reichenbachiella</taxon>
    </lineage>
</organism>
<reference evidence="3 4" key="1">
    <citation type="submission" date="2022-10" db="EMBL/GenBank/DDBJ databases">
        <title>Comparative genomics and taxonomic characterization of three novel marine species of genus Reichenbachiella exhibiting antioxidant and polysaccharide degradation activities.</title>
        <authorList>
            <person name="Muhammad N."/>
            <person name="Lee Y.-J."/>
            <person name="Ko J."/>
            <person name="Kim S.-G."/>
        </authorList>
    </citation>
    <scope>NUCLEOTIDE SEQUENCE [LARGE SCALE GENOMIC DNA]</scope>
    <source>
        <strain evidence="3 4">ABR2-5</strain>
    </source>
</reference>
<dbReference type="Gene3D" id="6.10.250.3200">
    <property type="match status" value="1"/>
</dbReference>
<dbReference type="RefSeq" id="WP_264139004.1">
    <property type="nucleotide sequence ID" value="NZ_JAOYOD010000001.1"/>
</dbReference>
<keyword evidence="1" id="KW-0807">Transducer</keyword>